<name>A0A1L8D3N9_9THEO</name>
<dbReference type="SUPFAM" id="SSF53850">
    <property type="entry name" value="Periplasmic binding protein-like II"/>
    <property type="match status" value="1"/>
</dbReference>
<dbReference type="PIRSF" id="PIRSF002741">
    <property type="entry name" value="MppA"/>
    <property type="match status" value="1"/>
</dbReference>
<dbReference type="RefSeq" id="WP_075866021.1">
    <property type="nucleotide sequence ID" value="NZ_BDJL01000058.1"/>
</dbReference>
<evidence type="ECO:0000259" key="6">
    <source>
        <dbReference type="Pfam" id="PF00496"/>
    </source>
</evidence>
<dbReference type="OrthoDB" id="9801912at2"/>
<dbReference type="Gene3D" id="3.40.190.10">
    <property type="entry name" value="Periplasmic binding protein-like II"/>
    <property type="match status" value="1"/>
</dbReference>
<sequence length="541" mass="61226">MRKRSGLLALLAVVLSFSLVFTGCAKKTEENKTGENKTPQVIKYVLGADPETLDPAKMTGLPEGTIANAIFEGLTRYDKDGKIAPGIAERWEISQDGKTYTFYLRDAKWSDGTPVTANDFKYAWLRALDPKTGSEYAYQLYYIKGAEEYNSGKGKAEDVAITVVDDKTLKVELKEPAPQFLGLTAFQTLYPLKKEAVEANPDFKVEGDKKIVGNGPFIIESYKSKDKIVFKKNPNYWDAASVKLDELQFLLIDDAKTALTMFENGEVDMIDDIPTEDIPRLKQEGKLKIYPSLATYFYRFNTTKKPFNDVRVRKAFAMAIERQVIIDTITQAEQKPAFAFVPYGIPDADGKDFRENGGNAYFKEDVQEAKRLLAEAGYPDGKGFPTVTILFNTSEGHKKIAEAIQQMWKKNLGVNVKIMNQEWQVYLDMEDKLQYDIARAGWVGDYLDPMTFIDMFVTNGGNNDTGWSNKKYDELVKQAKSTNDQAVRMKAMHEAEKILMDEMPIMPIYFYTNPVLMSDKLQDVVIPAFGLQAEFKWAYVK</sequence>
<organism evidence="7 8">
    <name type="scientific">Carboxydothermus islandicus</name>
    <dbReference type="NCBI Taxonomy" id="661089"/>
    <lineage>
        <taxon>Bacteria</taxon>
        <taxon>Bacillati</taxon>
        <taxon>Bacillota</taxon>
        <taxon>Clostridia</taxon>
        <taxon>Thermoanaerobacterales</taxon>
        <taxon>Thermoanaerobacteraceae</taxon>
        <taxon>Carboxydothermus</taxon>
    </lineage>
</organism>
<feature type="signal peptide" evidence="5">
    <location>
        <begin position="1"/>
        <end position="25"/>
    </location>
</feature>
<dbReference type="CDD" id="cd08504">
    <property type="entry name" value="PBP2_OppA"/>
    <property type="match status" value="1"/>
</dbReference>
<dbReference type="GO" id="GO:0015833">
    <property type="term" value="P:peptide transport"/>
    <property type="evidence" value="ECO:0007669"/>
    <property type="project" value="TreeGrafter"/>
</dbReference>
<protein>
    <submittedName>
        <fullName evidence="7">ABC transporter substrate-binding protein</fullName>
    </submittedName>
</protein>
<keyword evidence="4 5" id="KW-0732">Signal</keyword>
<dbReference type="AlphaFoldDB" id="A0A1L8D3N9"/>
<dbReference type="InterPro" id="IPR030678">
    <property type="entry name" value="Peptide/Ni-bd"/>
</dbReference>
<evidence type="ECO:0000313" key="7">
    <source>
        <dbReference type="EMBL" id="GAV25782.1"/>
    </source>
</evidence>
<keyword evidence="8" id="KW-1185">Reference proteome</keyword>
<dbReference type="EMBL" id="BDJL01000058">
    <property type="protein sequence ID" value="GAV25782.1"/>
    <property type="molecule type" value="Genomic_DNA"/>
</dbReference>
<evidence type="ECO:0000256" key="3">
    <source>
        <dbReference type="ARBA" id="ARBA00022448"/>
    </source>
</evidence>
<dbReference type="PANTHER" id="PTHR30290:SF79">
    <property type="entry name" value="DIPEPTIDE-BINDING PROTEIN DPPE"/>
    <property type="match status" value="1"/>
</dbReference>
<dbReference type="InterPro" id="IPR000914">
    <property type="entry name" value="SBP_5_dom"/>
</dbReference>
<dbReference type="Pfam" id="PF00496">
    <property type="entry name" value="SBP_bac_5"/>
    <property type="match status" value="1"/>
</dbReference>
<dbReference type="FunFam" id="3.90.76.10:FF:000001">
    <property type="entry name" value="Oligopeptide ABC transporter substrate-binding protein"/>
    <property type="match status" value="1"/>
</dbReference>
<feature type="chain" id="PRO_5012521501" evidence="5">
    <location>
        <begin position="26"/>
        <end position="541"/>
    </location>
</feature>
<dbReference type="InterPro" id="IPR039424">
    <property type="entry name" value="SBP_5"/>
</dbReference>
<gene>
    <name evidence="7" type="ORF">ciss_17150</name>
</gene>
<comment type="similarity">
    <text evidence="2">Belongs to the bacterial solute-binding protein 5 family.</text>
</comment>
<dbReference type="GO" id="GO:0030288">
    <property type="term" value="C:outer membrane-bounded periplasmic space"/>
    <property type="evidence" value="ECO:0007669"/>
    <property type="project" value="UniProtKB-ARBA"/>
</dbReference>
<dbReference type="Gene3D" id="3.10.105.10">
    <property type="entry name" value="Dipeptide-binding Protein, Domain 3"/>
    <property type="match status" value="1"/>
</dbReference>
<accession>A0A1L8D3N9</accession>
<evidence type="ECO:0000256" key="5">
    <source>
        <dbReference type="SAM" id="SignalP"/>
    </source>
</evidence>
<comment type="caution">
    <text evidence="7">The sequence shown here is derived from an EMBL/GenBank/DDBJ whole genome shotgun (WGS) entry which is preliminary data.</text>
</comment>
<dbReference type="Gene3D" id="3.90.76.10">
    <property type="entry name" value="Dipeptide-binding Protein, Domain 1"/>
    <property type="match status" value="1"/>
</dbReference>
<dbReference type="STRING" id="661089.ciss_17150"/>
<dbReference type="Proteomes" id="UP000187338">
    <property type="component" value="Unassembled WGS sequence"/>
</dbReference>
<evidence type="ECO:0000256" key="4">
    <source>
        <dbReference type="ARBA" id="ARBA00022729"/>
    </source>
</evidence>
<evidence type="ECO:0000313" key="8">
    <source>
        <dbReference type="Proteomes" id="UP000187338"/>
    </source>
</evidence>
<comment type="subcellular location">
    <subcellularLocation>
        <location evidence="1">Cell envelope</location>
    </subcellularLocation>
</comment>
<evidence type="ECO:0000256" key="2">
    <source>
        <dbReference type="ARBA" id="ARBA00005695"/>
    </source>
</evidence>
<reference evidence="8" key="1">
    <citation type="submission" date="2016-12" db="EMBL/GenBank/DDBJ databases">
        <title>Draft Genome Sequences od Carboxydothermus pertinax and islandicus, Hydrogenogenic Carboxydotrophic Bacteria.</title>
        <authorList>
            <person name="Fukuyama Y."/>
            <person name="Ohmae K."/>
            <person name="Yoneda Y."/>
            <person name="Yoshida T."/>
            <person name="Sako Y."/>
        </authorList>
    </citation>
    <scope>NUCLEOTIDE SEQUENCE [LARGE SCALE GENOMIC DNA]</scope>
    <source>
        <strain evidence="8">SET</strain>
    </source>
</reference>
<dbReference type="FunFam" id="3.10.105.10:FF:000001">
    <property type="entry name" value="Oligopeptide ABC transporter, oligopeptide-binding protein"/>
    <property type="match status" value="1"/>
</dbReference>
<dbReference type="PANTHER" id="PTHR30290">
    <property type="entry name" value="PERIPLASMIC BINDING COMPONENT OF ABC TRANSPORTER"/>
    <property type="match status" value="1"/>
</dbReference>
<proteinExistence type="inferred from homology"/>
<keyword evidence="3" id="KW-0813">Transport</keyword>
<feature type="domain" description="Solute-binding protein family 5" evidence="6">
    <location>
        <begin position="82"/>
        <end position="463"/>
    </location>
</feature>
<dbReference type="PROSITE" id="PS51257">
    <property type="entry name" value="PROKAR_LIPOPROTEIN"/>
    <property type="match status" value="1"/>
</dbReference>
<dbReference type="GO" id="GO:0043190">
    <property type="term" value="C:ATP-binding cassette (ABC) transporter complex"/>
    <property type="evidence" value="ECO:0007669"/>
    <property type="project" value="InterPro"/>
</dbReference>
<dbReference type="GO" id="GO:1904680">
    <property type="term" value="F:peptide transmembrane transporter activity"/>
    <property type="evidence" value="ECO:0007669"/>
    <property type="project" value="TreeGrafter"/>
</dbReference>
<evidence type="ECO:0000256" key="1">
    <source>
        <dbReference type="ARBA" id="ARBA00004196"/>
    </source>
</evidence>